<dbReference type="GO" id="GO:0004722">
    <property type="term" value="F:protein serine/threonine phosphatase activity"/>
    <property type="evidence" value="ECO:0007669"/>
    <property type="project" value="InterPro"/>
</dbReference>
<organism evidence="2 3">
    <name type="scientific">Glaciihabitans arcticus</name>
    <dbReference type="NCBI Taxonomy" id="2668039"/>
    <lineage>
        <taxon>Bacteria</taxon>
        <taxon>Bacillati</taxon>
        <taxon>Actinomycetota</taxon>
        <taxon>Actinomycetes</taxon>
        <taxon>Micrococcales</taxon>
        <taxon>Microbacteriaceae</taxon>
        <taxon>Glaciihabitans</taxon>
    </lineage>
</organism>
<dbReference type="PROSITE" id="PS51746">
    <property type="entry name" value="PPM_2"/>
    <property type="match status" value="1"/>
</dbReference>
<keyword evidence="3" id="KW-1185">Reference proteome</keyword>
<dbReference type="InterPro" id="IPR036457">
    <property type="entry name" value="PPM-type-like_dom_sf"/>
</dbReference>
<dbReference type="RefSeq" id="WP_130981963.1">
    <property type="nucleotide sequence ID" value="NZ_SISG01000001.1"/>
</dbReference>
<evidence type="ECO:0000313" key="3">
    <source>
        <dbReference type="Proteomes" id="UP000294194"/>
    </source>
</evidence>
<protein>
    <submittedName>
        <fullName evidence="2">Serine/threonine-protein phosphatase</fullName>
    </submittedName>
</protein>
<dbReference type="InterPro" id="IPR015655">
    <property type="entry name" value="PP2C"/>
</dbReference>
<dbReference type="InterPro" id="IPR001932">
    <property type="entry name" value="PPM-type_phosphatase-like_dom"/>
</dbReference>
<dbReference type="PANTHER" id="PTHR47992">
    <property type="entry name" value="PROTEIN PHOSPHATASE"/>
    <property type="match status" value="1"/>
</dbReference>
<reference evidence="3" key="1">
    <citation type="submission" date="2019-02" db="EMBL/GenBank/DDBJ databases">
        <title>Glaciihabitans arcticus sp. nov., a psychrotolerant bacterium isolated from polar soil.</title>
        <authorList>
            <person name="Dahal R.H."/>
        </authorList>
    </citation>
    <scope>NUCLEOTIDE SEQUENCE [LARGE SCALE GENOMIC DNA]</scope>
    <source>
        <strain evidence="3">RP-3-7</strain>
    </source>
</reference>
<accession>A0A4Q9GUH2</accession>
<dbReference type="Proteomes" id="UP000294194">
    <property type="component" value="Unassembled WGS sequence"/>
</dbReference>
<dbReference type="Pfam" id="PF13672">
    <property type="entry name" value="PP2C_2"/>
    <property type="match status" value="1"/>
</dbReference>
<dbReference type="SUPFAM" id="SSF81606">
    <property type="entry name" value="PP2C-like"/>
    <property type="match status" value="1"/>
</dbReference>
<gene>
    <name evidence="2" type="ORF">EYE40_10885</name>
</gene>
<dbReference type="SMART" id="SM00331">
    <property type="entry name" value="PP2C_SIG"/>
    <property type="match status" value="1"/>
</dbReference>
<comment type="caution">
    <text evidence="2">The sequence shown here is derived from an EMBL/GenBank/DDBJ whole genome shotgun (WGS) entry which is preliminary data.</text>
</comment>
<dbReference type="AlphaFoldDB" id="A0A4Q9GUH2"/>
<name>A0A4Q9GUH2_9MICO</name>
<evidence type="ECO:0000313" key="2">
    <source>
        <dbReference type="EMBL" id="TBN57854.1"/>
    </source>
</evidence>
<dbReference type="Gene3D" id="3.60.40.10">
    <property type="entry name" value="PPM-type phosphatase domain"/>
    <property type="match status" value="1"/>
</dbReference>
<sequence>MSSTDSATAPVALHLAVGSGTDVGLRRKVNEDSLLAQHPVYIVADGMGGHEAGDKASQAVVLELSGLVGKDAVTPNELADSLDRAHAAVRVIAEGTSRGAGSTLTGVVISDQGGRPHWLVFNIGDSRVYLLRSGDFVQLTVDHSIAQEMIDDGTLAREDLATYAGRNVITKAVGADHSDADFWLYPIVTGDRLVLCSDGLSGEVTDEGIAAHLVANLDPQAAADALVADALAHGGRDNVTVLVIDAIAGGISVDIEEATIAAEARPAEIDDMLEDTTIELPRRGGRGVV</sequence>
<dbReference type="SMART" id="SM00332">
    <property type="entry name" value="PP2Cc"/>
    <property type="match status" value="1"/>
</dbReference>
<dbReference type="EMBL" id="SISG01000001">
    <property type="protein sequence ID" value="TBN57854.1"/>
    <property type="molecule type" value="Genomic_DNA"/>
</dbReference>
<dbReference type="CDD" id="cd00143">
    <property type="entry name" value="PP2Cc"/>
    <property type="match status" value="1"/>
</dbReference>
<feature type="domain" description="PPM-type phosphatase" evidence="1">
    <location>
        <begin position="16"/>
        <end position="246"/>
    </location>
</feature>
<evidence type="ECO:0000259" key="1">
    <source>
        <dbReference type="PROSITE" id="PS51746"/>
    </source>
</evidence>
<proteinExistence type="predicted"/>